<evidence type="ECO:0000313" key="1">
    <source>
        <dbReference type="EMBL" id="KAF5385977.1"/>
    </source>
</evidence>
<keyword evidence="2" id="KW-1185">Reference proteome</keyword>
<dbReference type="AlphaFoldDB" id="A0A8H5HME8"/>
<dbReference type="Proteomes" id="UP000565441">
    <property type="component" value="Unassembled WGS sequence"/>
</dbReference>
<proteinExistence type="predicted"/>
<dbReference type="OrthoDB" id="3171058at2759"/>
<protein>
    <submittedName>
        <fullName evidence="1">Uncharacterized protein</fullName>
    </submittedName>
</protein>
<name>A0A8H5HME8_9AGAR</name>
<evidence type="ECO:0000313" key="2">
    <source>
        <dbReference type="Proteomes" id="UP000565441"/>
    </source>
</evidence>
<comment type="caution">
    <text evidence="1">The sequence shown here is derived from an EMBL/GenBank/DDBJ whole genome shotgun (WGS) entry which is preliminary data.</text>
</comment>
<dbReference type="EMBL" id="JAACJP010000003">
    <property type="protein sequence ID" value="KAF5385977.1"/>
    <property type="molecule type" value="Genomic_DNA"/>
</dbReference>
<organism evidence="1 2">
    <name type="scientific">Tricholomella constricta</name>
    <dbReference type="NCBI Taxonomy" id="117010"/>
    <lineage>
        <taxon>Eukaryota</taxon>
        <taxon>Fungi</taxon>
        <taxon>Dikarya</taxon>
        <taxon>Basidiomycota</taxon>
        <taxon>Agaricomycotina</taxon>
        <taxon>Agaricomycetes</taxon>
        <taxon>Agaricomycetidae</taxon>
        <taxon>Agaricales</taxon>
        <taxon>Tricholomatineae</taxon>
        <taxon>Lyophyllaceae</taxon>
        <taxon>Tricholomella</taxon>
    </lineage>
</organism>
<reference evidence="1 2" key="1">
    <citation type="journal article" date="2020" name="ISME J.">
        <title>Uncovering the hidden diversity of litter-decomposition mechanisms in mushroom-forming fungi.</title>
        <authorList>
            <person name="Floudas D."/>
            <person name="Bentzer J."/>
            <person name="Ahren D."/>
            <person name="Johansson T."/>
            <person name="Persson P."/>
            <person name="Tunlid A."/>
        </authorList>
    </citation>
    <scope>NUCLEOTIDE SEQUENCE [LARGE SCALE GENOMIC DNA]</scope>
    <source>
        <strain evidence="1 2">CBS 661.87</strain>
    </source>
</reference>
<accession>A0A8H5HME8</accession>
<sequence length="279" mass="31005">MLSGTWNYPLPLEFLDAISKLYGPSLQGLYWNDYPSTIFGKTTSASLEFLGSFSSLFVLDLCNYRGETIPKSSPAILPSVRNLITSNTQRSMAAATALRLPSLHNLTLKAHPEGAPTELLISFLEAHGASLVSIDLPSPFTESDTEPDASQFRRTATHINPDIFLQNKLCPNLASFTFPVTSPSMSADINHPLRRIGLRSVRAESLYPDKPTTTRGHLMSFTPDRYPNLEVIRTVGFLVDADTDALIKDVFIWWAEKFEKQGVDFLDGEGVLWEYTDSL</sequence>
<gene>
    <name evidence="1" type="ORF">D9615_002270</name>
</gene>